<name>A0A1G5K333_9GAMM</name>
<evidence type="ECO:0000256" key="8">
    <source>
        <dbReference type="ARBA" id="ARBA00023136"/>
    </source>
</evidence>
<feature type="transmembrane region" description="Helical" evidence="12">
    <location>
        <begin position="51"/>
        <end position="69"/>
    </location>
</feature>
<organism evidence="14 15">
    <name type="scientific">Serratia nematodiphila</name>
    <dbReference type="NCBI Taxonomy" id="458197"/>
    <lineage>
        <taxon>Bacteria</taxon>
        <taxon>Pseudomonadati</taxon>
        <taxon>Pseudomonadota</taxon>
        <taxon>Gammaproteobacteria</taxon>
        <taxon>Enterobacterales</taxon>
        <taxon>Yersiniaceae</taxon>
        <taxon>Serratia</taxon>
    </lineage>
</organism>
<keyword evidence="5" id="KW-0997">Cell inner membrane</keyword>
<feature type="transmembrane region" description="Helical" evidence="12">
    <location>
        <begin position="120"/>
        <end position="139"/>
    </location>
</feature>
<gene>
    <name evidence="14" type="ORF">SAMN02927935_03103</name>
</gene>
<keyword evidence="8 12" id="KW-0472">Membrane</keyword>
<feature type="transmembrane region" description="Helical" evidence="12">
    <location>
        <begin position="206"/>
        <end position="225"/>
    </location>
</feature>
<evidence type="ECO:0000256" key="9">
    <source>
        <dbReference type="ARBA" id="ARBA00023251"/>
    </source>
</evidence>
<comment type="caution">
    <text evidence="14">The sequence shown here is derived from an EMBL/GenBank/DDBJ whole genome shotgun (WGS) entry which is preliminary data.</text>
</comment>
<evidence type="ECO:0000313" key="14">
    <source>
        <dbReference type="EMBL" id="SCY94611.1"/>
    </source>
</evidence>
<feature type="transmembrane region" description="Helical" evidence="12">
    <location>
        <begin position="257"/>
        <end position="276"/>
    </location>
</feature>
<keyword evidence="7 12" id="KW-1133">Transmembrane helix</keyword>
<dbReference type="Pfam" id="PF07690">
    <property type="entry name" value="MFS_1"/>
    <property type="match status" value="1"/>
</dbReference>
<evidence type="ECO:0000256" key="2">
    <source>
        <dbReference type="ARBA" id="ARBA00011245"/>
    </source>
</evidence>
<feature type="transmembrane region" description="Helical" evidence="12">
    <location>
        <begin position="296"/>
        <end position="316"/>
    </location>
</feature>
<feature type="transmembrane region" description="Helical" evidence="12">
    <location>
        <begin position="416"/>
        <end position="436"/>
    </location>
</feature>
<dbReference type="PANTHER" id="PTHR23502:SF43">
    <property type="entry name" value="MULTIDRUG TRANSPORTER MDFA"/>
    <property type="match status" value="1"/>
</dbReference>
<keyword evidence="4" id="KW-1003">Cell membrane</keyword>
<evidence type="ECO:0000256" key="3">
    <source>
        <dbReference type="ARBA" id="ARBA00022448"/>
    </source>
</evidence>
<proteinExistence type="inferred from homology"/>
<evidence type="ECO:0000256" key="10">
    <source>
        <dbReference type="ARBA" id="ARBA00038406"/>
    </source>
</evidence>
<feature type="transmembrane region" description="Helical" evidence="12">
    <location>
        <begin position="178"/>
        <end position="200"/>
    </location>
</feature>
<dbReference type="PROSITE" id="PS50850">
    <property type="entry name" value="MFS"/>
    <property type="match status" value="1"/>
</dbReference>
<keyword evidence="6 12" id="KW-0812">Transmembrane</keyword>
<evidence type="ECO:0000256" key="6">
    <source>
        <dbReference type="ARBA" id="ARBA00022692"/>
    </source>
</evidence>
<comment type="subcellular location">
    <subcellularLocation>
        <location evidence="1">Cell inner membrane</location>
        <topology evidence="1">Multi-pass membrane protein</topology>
    </subcellularLocation>
</comment>
<evidence type="ECO:0000256" key="5">
    <source>
        <dbReference type="ARBA" id="ARBA00022519"/>
    </source>
</evidence>
<feature type="transmembrane region" description="Helical" evidence="12">
    <location>
        <begin position="323"/>
        <end position="342"/>
    </location>
</feature>
<keyword evidence="3" id="KW-0813">Transport</keyword>
<feature type="transmembrane region" description="Helical" evidence="12">
    <location>
        <begin position="145"/>
        <end position="166"/>
    </location>
</feature>
<feature type="domain" description="Major facilitator superfamily (MFS) profile" evidence="13">
    <location>
        <begin position="54"/>
        <end position="441"/>
    </location>
</feature>
<feature type="transmembrane region" description="Helical" evidence="12">
    <location>
        <begin position="391"/>
        <end position="410"/>
    </location>
</feature>
<evidence type="ECO:0000256" key="4">
    <source>
        <dbReference type="ARBA" id="ARBA00022475"/>
    </source>
</evidence>
<dbReference type="EMBL" id="FMUT01000008">
    <property type="protein sequence ID" value="SCY94611.1"/>
    <property type="molecule type" value="Genomic_DNA"/>
</dbReference>
<dbReference type="Proteomes" id="UP000183031">
    <property type="component" value="Unassembled WGS sequence"/>
</dbReference>
<keyword evidence="15" id="KW-1185">Reference proteome</keyword>
<dbReference type="PANTHER" id="PTHR23502">
    <property type="entry name" value="MAJOR FACILITATOR SUPERFAMILY"/>
    <property type="match status" value="1"/>
</dbReference>
<evidence type="ECO:0000313" key="15">
    <source>
        <dbReference type="Proteomes" id="UP000183031"/>
    </source>
</evidence>
<evidence type="ECO:0000256" key="7">
    <source>
        <dbReference type="ARBA" id="ARBA00022989"/>
    </source>
</evidence>
<accession>A0A1G5K333</accession>
<comment type="similarity">
    <text evidence="10">Belongs to the major facilitator superfamily. MdfA family.</text>
</comment>
<evidence type="ECO:0000256" key="1">
    <source>
        <dbReference type="ARBA" id="ARBA00004429"/>
    </source>
</evidence>
<sequence>MIAKVNNWRQNSRHNSLSLRFPPWQFLFLFYYQYNNMKTTLPPAARLGRQALLFPLCLVLFEFATYIGNDMIQPGMLAVVADFNAGEEWVPTSMTAYLAGGIFLQWLLGPLSDRRGRRPVMLAGVAFFIVSCLAILLVTTIEQFIAMRFLQGIGLCFIGAVGYATIQESFEEAVCIKITALMANVALIAPLLGPLAGAALIHVAPWQSMFVLFAALAAIAFYGLWKAMPETATLQGEAFSAANLWRDYRQVLGNRRFLCGALAIGFASLPLLAWIAQSPVILISGESLSTLDYGLLQIPVFGALILGNLTLARLTGKNSVERLIKLGAGPMLLGLLIAALATQFSSHAYLWMTAGLSLYAFGIGLANAGLYRLTLFSSNVSKGTVSATMGMLSMMVFTVGIELAKVAYVWGGSGLFNLFNLISGLCWLTLVALFLAKRRNGDPTPQPNGAA</sequence>
<evidence type="ECO:0000259" key="13">
    <source>
        <dbReference type="PROSITE" id="PS50850"/>
    </source>
</evidence>
<comment type="subunit">
    <text evidence="2">Monomer.</text>
</comment>
<dbReference type="InterPro" id="IPR020846">
    <property type="entry name" value="MFS_dom"/>
</dbReference>
<reference evidence="14 15" key="1">
    <citation type="submission" date="2016-10" db="EMBL/GenBank/DDBJ databases">
        <authorList>
            <person name="Varghese N."/>
            <person name="Submissions S."/>
        </authorList>
    </citation>
    <scope>NUCLEOTIDE SEQUENCE [LARGE SCALE GENOMIC DNA]</scope>
    <source>
        <strain evidence="14 15">CGMCC 1.6853</strain>
    </source>
</reference>
<keyword evidence="9" id="KW-0046">Antibiotic resistance</keyword>
<protein>
    <recommendedName>
        <fullName evidence="11">Multidrug transporter MdfA</fullName>
    </recommendedName>
</protein>
<dbReference type="Gene3D" id="1.20.1720.10">
    <property type="entry name" value="Multidrug resistance protein D"/>
    <property type="match status" value="1"/>
</dbReference>
<evidence type="ECO:0000256" key="12">
    <source>
        <dbReference type="SAM" id="Phobius"/>
    </source>
</evidence>
<dbReference type="CDD" id="cd17320">
    <property type="entry name" value="MFS_MdfA_MDR_like"/>
    <property type="match status" value="1"/>
</dbReference>
<feature type="transmembrane region" description="Helical" evidence="12">
    <location>
        <begin position="89"/>
        <end position="108"/>
    </location>
</feature>
<evidence type="ECO:0000256" key="11">
    <source>
        <dbReference type="ARBA" id="ARBA00040126"/>
    </source>
</evidence>
<dbReference type="InterPro" id="IPR011701">
    <property type="entry name" value="MFS"/>
</dbReference>
<dbReference type="SUPFAM" id="SSF103473">
    <property type="entry name" value="MFS general substrate transporter"/>
    <property type="match status" value="1"/>
</dbReference>
<dbReference type="NCBIfam" id="NF011931">
    <property type="entry name" value="PRK15402.1"/>
    <property type="match status" value="1"/>
</dbReference>
<feature type="transmembrane region" description="Helical" evidence="12">
    <location>
        <begin position="348"/>
        <end position="370"/>
    </location>
</feature>
<dbReference type="InterPro" id="IPR036259">
    <property type="entry name" value="MFS_trans_sf"/>
</dbReference>